<evidence type="ECO:0000313" key="3">
    <source>
        <dbReference type="EMBL" id="MDC8832565.1"/>
    </source>
</evidence>
<dbReference type="InterPro" id="IPR011856">
    <property type="entry name" value="tRNA_endonuc-like_dom_sf"/>
</dbReference>
<dbReference type="PANTHER" id="PTHR34039">
    <property type="entry name" value="UPF0102 PROTEIN YRAN"/>
    <property type="match status" value="1"/>
</dbReference>
<comment type="similarity">
    <text evidence="1 2">Belongs to the UPF0102 family.</text>
</comment>
<dbReference type="RefSeq" id="WP_273642399.1">
    <property type="nucleotide sequence ID" value="NZ_JAQQXP010000003.1"/>
</dbReference>
<evidence type="ECO:0000256" key="1">
    <source>
        <dbReference type="ARBA" id="ARBA00006738"/>
    </source>
</evidence>
<keyword evidence="4" id="KW-1185">Reference proteome</keyword>
<organism evidence="3 4">
    <name type="scientific">Alteromonas gilva</name>
    <dbReference type="NCBI Taxonomy" id="2987522"/>
    <lineage>
        <taxon>Bacteria</taxon>
        <taxon>Pseudomonadati</taxon>
        <taxon>Pseudomonadota</taxon>
        <taxon>Gammaproteobacteria</taxon>
        <taxon>Alteromonadales</taxon>
        <taxon>Alteromonadaceae</taxon>
        <taxon>Alteromonas/Salinimonas group</taxon>
        <taxon>Alteromonas</taxon>
    </lineage>
</organism>
<dbReference type="EMBL" id="JAQQXP010000003">
    <property type="protein sequence ID" value="MDC8832565.1"/>
    <property type="molecule type" value="Genomic_DNA"/>
</dbReference>
<dbReference type="InterPro" id="IPR011335">
    <property type="entry name" value="Restrct_endonuc-II-like"/>
</dbReference>
<evidence type="ECO:0000313" key="4">
    <source>
        <dbReference type="Proteomes" id="UP001218788"/>
    </source>
</evidence>
<dbReference type="InterPro" id="IPR003509">
    <property type="entry name" value="UPF0102_YraN-like"/>
</dbReference>
<protein>
    <recommendedName>
        <fullName evidence="2">UPF0102 protein OIK42_17565</fullName>
    </recommendedName>
</protein>
<name>A0ABT5L673_9ALTE</name>
<dbReference type="Pfam" id="PF02021">
    <property type="entry name" value="UPF0102"/>
    <property type="match status" value="1"/>
</dbReference>
<dbReference type="NCBIfam" id="NF009150">
    <property type="entry name" value="PRK12497.1-3"/>
    <property type="match status" value="1"/>
</dbReference>
<sequence length="114" mass="13365">MARWIGTSQERRAEQFLRNAGLRFEARNISYRGCEIDLIMREHNTWVCVEVKYRRSDSHGVAAETINAAKIRRMGHALERYLKEHKINPTMAPMRLDAVVIDDNRIEWIKNIGV</sequence>
<comment type="caution">
    <text evidence="3">The sequence shown here is derived from an EMBL/GenBank/DDBJ whole genome shotgun (WGS) entry which is preliminary data.</text>
</comment>
<evidence type="ECO:0000256" key="2">
    <source>
        <dbReference type="HAMAP-Rule" id="MF_00048"/>
    </source>
</evidence>
<dbReference type="SUPFAM" id="SSF52980">
    <property type="entry name" value="Restriction endonuclease-like"/>
    <property type="match status" value="1"/>
</dbReference>
<dbReference type="PANTHER" id="PTHR34039:SF1">
    <property type="entry name" value="UPF0102 PROTEIN YRAN"/>
    <property type="match status" value="1"/>
</dbReference>
<reference evidence="3 4" key="1">
    <citation type="submission" date="2022-10" db="EMBL/GenBank/DDBJ databases">
        <title>Alteromonas sp. chi3 Genome sequencing.</title>
        <authorList>
            <person name="Park S."/>
        </authorList>
    </citation>
    <scope>NUCLEOTIDE SEQUENCE [LARGE SCALE GENOMIC DNA]</scope>
    <source>
        <strain evidence="4">chi3</strain>
    </source>
</reference>
<proteinExistence type="inferred from homology"/>
<gene>
    <name evidence="3" type="ORF">OIK42_17565</name>
</gene>
<accession>A0ABT5L673</accession>
<dbReference type="Proteomes" id="UP001218788">
    <property type="component" value="Unassembled WGS sequence"/>
</dbReference>
<dbReference type="HAMAP" id="MF_00048">
    <property type="entry name" value="UPF0102"/>
    <property type="match status" value="1"/>
</dbReference>
<dbReference type="Gene3D" id="3.40.1350.10">
    <property type="match status" value="1"/>
</dbReference>